<keyword evidence="3" id="KW-1015">Disulfide bond</keyword>
<evidence type="ECO:0000256" key="5">
    <source>
        <dbReference type="SAM" id="SignalP"/>
    </source>
</evidence>
<evidence type="ECO:0000313" key="8">
    <source>
        <dbReference type="Proteomes" id="UP000594759"/>
    </source>
</evidence>
<evidence type="ECO:0000256" key="2">
    <source>
        <dbReference type="ARBA" id="ARBA00022748"/>
    </source>
</evidence>
<dbReference type="InterPro" id="IPR025380">
    <property type="entry name" value="DUF4369"/>
</dbReference>
<evidence type="ECO:0000256" key="4">
    <source>
        <dbReference type="ARBA" id="ARBA00023284"/>
    </source>
</evidence>
<feature type="domain" description="Thioredoxin" evidence="6">
    <location>
        <begin position="236"/>
        <end position="379"/>
    </location>
</feature>
<evidence type="ECO:0000259" key="6">
    <source>
        <dbReference type="PROSITE" id="PS51352"/>
    </source>
</evidence>
<gene>
    <name evidence="7" type="ORF">IZT61_00075</name>
</gene>
<name>A0A7S9KZI5_9SPHI</name>
<dbReference type="InterPro" id="IPR017937">
    <property type="entry name" value="Thioredoxin_CS"/>
</dbReference>
<sequence>MKTILLIATCVLPFTAMAQQNFTLKGKIGNLSSPAKAYLAYGDPSNARRDTANIEQGKFTFTGSVAKAEFASIRIVHEANPAKDDKGDKLSFFLEPRELEIISATDSVKDAILKGGSKLNDDYAQYAAIVNPLEERRRNLMKEYAGKTAEERKNKGTGAQLIAELNAIKTEKTNRLKKFYNEHLDSFVGLIAFKDVADLKTNLDAAEAEFNKFSPEVKGSAPGKKISTLIMNGKKTAIGAIARDFTQNDVNGNPVKLSDFRGKYVLLDFWASWCGPCRAENPNVVKAYNAYKDKNFTVLGVSLDRPGKKEAWLAAIKNDGLTWTQVSDLKFWDNEVAKMYAVSGIPANFLIDPSGKIIAKNLRQEQLHEKLAALLGPPN</sequence>
<dbReference type="KEGG" id="pex:IZT61_00075"/>
<evidence type="ECO:0000256" key="1">
    <source>
        <dbReference type="ARBA" id="ARBA00004196"/>
    </source>
</evidence>
<dbReference type="InterPro" id="IPR050553">
    <property type="entry name" value="Thioredoxin_ResA/DsbE_sf"/>
</dbReference>
<protein>
    <submittedName>
        <fullName evidence="7">AhpC/TSA family protein</fullName>
    </submittedName>
</protein>
<dbReference type="PROSITE" id="PS00194">
    <property type="entry name" value="THIOREDOXIN_1"/>
    <property type="match status" value="1"/>
</dbReference>
<dbReference type="Pfam" id="PF00578">
    <property type="entry name" value="AhpC-TSA"/>
    <property type="match status" value="1"/>
</dbReference>
<keyword evidence="5" id="KW-0732">Signal</keyword>
<keyword evidence="2" id="KW-0201">Cytochrome c-type biogenesis</keyword>
<dbReference type="EMBL" id="CP064939">
    <property type="protein sequence ID" value="QPH39717.1"/>
    <property type="molecule type" value="Genomic_DNA"/>
</dbReference>
<keyword evidence="4" id="KW-0676">Redox-active center</keyword>
<dbReference type="AlphaFoldDB" id="A0A7S9KZI5"/>
<dbReference type="GO" id="GO:0016209">
    <property type="term" value="F:antioxidant activity"/>
    <property type="evidence" value="ECO:0007669"/>
    <property type="project" value="InterPro"/>
</dbReference>
<proteinExistence type="predicted"/>
<dbReference type="Proteomes" id="UP000594759">
    <property type="component" value="Chromosome"/>
</dbReference>
<dbReference type="SUPFAM" id="SSF52833">
    <property type="entry name" value="Thioredoxin-like"/>
    <property type="match status" value="1"/>
</dbReference>
<keyword evidence="8" id="KW-1185">Reference proteome</keyword>
<evidence type="ECO:0000313" key="7">
    <source>
        <dbReference type="EMBL" id="QPH39717.1"/>
    </source>
</evidence>
<dbReference type="CDD" id="cd02966">
    <property type="entry name" value="TlpA_like_family"/>
    <property type="match status" value="1"/>
</dbReference>
<dbReference type="Pfam" id="PF14289">
    <property type="entry name" value="DUF4369"/>
    <property type="match status" value="1"/>
</dbReference>
<evidence type="ECO:0000256" key="3">
    <source>
        <dbReference type="ARBA" id="ARBA00023157"/>
    </source>
</evidence>
<dbReference type="InterPro" id="IPR036249">
    <property type="entry name" value="Thioredoxin-like_sf"/>
</dbReference>
<feature type="chain" id="PRO_5032984255" evidence="5">
    <location>
        <begin position="19"/>
        <end position="379"/>
    </location>
</feature>
<accession>A0A7S9KZI5</accession>
<dbReference type="Gene3D" id="3.40.30.10">
    <property type="entry name" value="Glutaredoxin"/>
    <property type="match status" value="1"/>
</dbReference>
<comment type="subcellular location">
    <subcellularLocation>
        <location evidence="1">Cell envelope</location>
    </subcellularLocation>
</comment>
<dbReference type="RefSeq" id="WP_196099183.1">
    <property type="nucleotide sequence ID" value="NZ_CP064939.1"/>
</dbReference>
<dbReference type="GO" id="GO:0016491">
    <property type="term" value="F:oxidoreductase activity"/>
    <property type="evidence" value="ECO:0007669"/>
    <property type="project" value="InterPro"/>
</dbReference>
<dbReference type="InterPro" id="IPR013766">
    <property type="entry name" value="Thioredoxin_domain"/>
</dbReference>
<dbReference type="PANTHER" id="PTHR42852">
    <property type="entry name" value="THIOL:DISULFIDE INTERCHANGE PROTEIN DSBE"/>
    <property type="match status" value="1"/>
</dbReference>
<dbReference type="PANTHER" id="PTHR42852:SF6">
    <property type="entry name" value="THIOL:DISULFIDE INTERCHANGE PROTEIN DSBE"/>
    <property type="match status" value="1"/>
</dbReference>
<dbReference type="PROSITE" id="PS51352">
    <property type="entry name" value="THIOREDOXIN_2"/>
    <property type="match status" value="1"/>
</dbReference>
<organism evidence="7 8">
    <name type="scientific">Pedobacter endophyticus</name>
    <dbReference type="NCBI Taxonomy" id="2789740"/>
    <lineage>
        <taxon>Bacteria</taxon>
        <taxon>Pseudomonadati</taxon>
        <taxon>Bacteroidota</taxon>
        <taxon>Sphingobacteriia</taxon>
        <taxon>Sphingobacteriales</taxon>
        <taxon>Sphingobacteriaceae</taxon>
        <taxon>Pedobacter</taxon>
    </lineage>
</organism>
<dbReference type="GO" id="GO:0030313">
    <property type="term" value="C:cell envelope"/>
    <property type="evidence" value="ECO:0007669"/>
    <property type="project" value="UniProtKB-SubCell"/>
</dbReference>
<dbReference type="GO" id="GO:0017004">
    <property type="term" value="P:cytochrome complex assembly"/>
    <property type="evidence" value="ECO:0007669"/>
    <property type="project" value="UniProtKB-KW"/>
</dbReference>
<feature type="signal peptide" evidence="5">
    <location>
        <begin position="1"/>
        <end position="18"/>
    </location>
</feature>
<dbReference type="InterPro" id="IPR000866">
    <property type="entry name" value="AhpC/TSA"/>
</dbReference>
<reference evidence="7 8" key="1">
    <citation type="submission" date="2020-11" db="EMBL/GenBank/DDBJ databases">
        <title>Pedobacter endophytica, an endophytic bacteria isolated form Carex pumila.</title>
        <authorList>
            <person name="Peng Y."/>
            <person name="Jiang L."/>
            <person name="Lee J."/>
        </authorList>
    </citation>
    <scope>NUCLEOTIDE SEQUENCE [LARGE SCALE GENOMIC DNA]</scope>
    <source>
        <strain evidence="7 8">JBR3-12</strain>
    </source>
</reference>